<organism evidence="2 3">
    <name type="scientific">Fonsecaea nubica</name>
    <dbReference type="NCBI Taxonomy" id="856822"/>
    <lineage>
        <taxon>Eukaryota</taxon>
        <taxon>Fungi</taxon>
        <taxon>Dikarya</taxon>
        <taxon>Ascomycota</taxon>
        <taxon>Pezizomycotina</taxon>
        <taxon>Eurotiomycetes</taxon>
        <taxon>Chaetothyriomycetidae</taxon>
        <taxon>Chaetothyriales</taxon>
        <taxon>Herpotrichiellaceae</taxon>
        <taxon>Fonsecaea</taxon>
    </lineage>
</organism>
<keyword evidence="3" id="KW-1185">Reference proteome</keyword>
<feature type="region of interest" description="Disordered" evidence="1">
    <location>
        <begin position="62"/>
        <end position="98"/>
    </location>
</feature>
<name>A0A178BXM0_9EURO</name>
<comment type="caution">
    <text evidence="2">The sequence shown here is derived from an EMBL/GenBank/DDBJ whole genome shotgun (WGS) entry which is preliminary data.</text>
</comment>
<gene>
    <name evidence="2" type="ORF">AYO20_11360</name>
</gene>
<dbReference type="RefSeq" id="XP_022494405.1">
    <property type="nucleotide sequence ID" value="XM_022649612.1"/>
</dbReference>
<protein>
    <submittedName>
        <fullName evidence="2">Uncharacterized protein</fullName>
    </submittedName>
</protein>
<dbReference type="EMBL" id="LVCJ01000149">
    <property type="protein sequence ID" value="OAL21423.1"/>
    <property type="molecule type" value="Genomic_DNA"/>
</dbReference>
<reference evidence="2 3" key="1">
    <citation type="submission" date="2016-03" db="EMBL/GenBank/DDBJ databases">
        <title>The draft genome sequence of Fonsecaea nubica causative agent of cutaneous subcutaneous infection in human host.</title>
        <authorList>
            <person name="Costa F."/>
            <person name="Sybren D.H."/>
            <person name="Raittz R.T."/>
            <person name="Weiss V.A."/>
            <person name="Leao A.C."/>
            <person name="Gomes R."/>
            <person name="De Souza E.M."/>
            <person name="Pedrosa F.O."/>
            <person name="Steffens M.B."/>
            <person name="Bombassaro A."/>
            <person name="Tadra-Sfeir M.Z."/>
            <person name="Moreno L.F."/>
            <person name="Najafzadeh M.J."/>
            <person name="Felipe M.S."/>
            <person name="Teixeira M."/>
            <person name="Sun J."/>
            <person name="Xi L."/>
            <person name="Castro M.A."/>
            <person name="Vicente V.A."/>
        </authorList>
    </citation>
    <scope>NUCLEOTIDE SEQUENCE [LARGE SCALE GENOMIC DNA]</scope>
    <source>
        <strain evidence="2 3">CBS 269.64</strain>
    </source>
</reference>
<evidence type="ECO:0000256" key="1">
    <source>
        <dbReference type="SAM" id="MobiDB-lite"/>
    </source>
</evidence>
<evidence type="ECO:0000313" key="2">
    <source>
        <dbReference type="EMBL" id="OAL21423.1"/>
    </source>
</evidence>
<feature type="compositionally biased region" description="Basic and acidic residues" evidence="1">
    <location>
        <begin position="62"/>
        <end position="88"/>
    </location>
</feature>
<dbReference type="GeneID" id="34594744"/>
<accession>A0A178BXM0</accession>
<dbReference type="OrthoDB" id="4159116at2759"/>
<dbReference type="AlphaFoldDB" id="A0A178BXM0"/>
<proteinExistence type="predicted"/>
<sequence length="416" mass="45895">METNFIRNVNKVVWALQFKKELLEHLSHKAFVVTEQTLGLTILAHLCVNHCQGVISPYSMNKDELSGRRQSPRERDTANNENNADKDQSPSPRSVGESIVVGLPDYEPAPVYFSMVGQFGGPCFDGLTNFWKKSMQVEVDGSVEVDGNGAQVRHLAVNTEQVHAAVAYIGQRAKQVTGRLFITVLRNPSHQDGQLEEVGEVTMSGFWLEDTKFVTCAHFLNTVKNANADETEAFLKVAKPQSPRAFVSNKKIALPGISASTYYPGQDDFVENSDVSPARKQFAREAGIWSTWELFCVESQLLNPVSAGRPPSFTSTFTAHNRSIAFGQIETPYTSNPCHGRSGNSLFAQTRECSIVGTYGCSGGMVSLLFHGAGGWRSVVVGLYHGESWNDRRYNEIIAFTPAFVDAMRAGTFLEH</sequence>
<evidence type="ECO:0000313" key="3">
    <source>
        <dbReference type="Proteomes" id="UP000185904"/>
    </source>
</evidence>
<dbReference type="Proteomes" id="UP000185904">
    <property type="component" value="Unassembled WGS sequence"/>
</dbReference>